<reference evidence="2" key="1">
    <citation type="journal article" date="2020" name="Nature">
        <title>Giant virus diversity and host interactions through global metagenomics.</title>
        <authorList>
            <person name="Schulz F."/>
            <person name="Roux S."/>
            <person name="Paez-Espino D."/>
            <person name="Jungbluth S."/>
            <person name="Walsh D.A."/>
            <person name="Denef V.J."/>
            <person name="McMahon K.D."/>
            <person name="Konstantinidis K.T."/>
            <person name="Eloe-Fadrosh E.A."/>
            <person name="Kyrpides N.C."/>
            <person name="Woyke T."/>
        </authorList>
    </citation>
    <scope>NUCLEOTIDE SEQUENCE</scope>
    <source>
        <strain evidence="2">GVMAG-M-3300023184-177</strain>
    </source>
</reference>
<dbReference type="EMBL" id="MN740024">
    <property type="protein sequence ID" value="QHT84706.1"/>
    <property type="molecule type" value="Genomic_DNA"/>
</dbReference>
<proteinExistence type="predicted"/>
<organism evidence="2">
    <name type="scientific">viral metagenome</name>
    <dbReference type="NCBI Taxonomy" id="1070528"/>
    <lineage>
        <taxon>unclassified sequences</taxon>
        <taxon>metagenomes</taxon>
        <taxon>organismal metagenomes</taxon>
    </lineage>
</organism>
<evidence type="ECO:0000256" key="1">
    <source>
        <dbReference type="SAM" id="Coils"/>
    </source>
</evidence>
<sequence>MDEIINRLDRIEKKLDNIQKHLDYIEDNDENHRQFINNVYDNIRRPFQYFINKLAYFSNNNNINIVLPNRIDNSMNEVD</sequence>
<keyword evidence="1" id="KW-0175">Coiled coil</keyword>
<protein>
    <submittedName>
        <fullName evidence="2">Uncharacterized protein</fullName>
    </submittedName>
</protein>
<name>A0A6C0HX24_9ZZZZ</name>
<accession>A0A6C0HX24</accession>
<evidence type="ECO:0000313" key="2">
    <source>
        <dbReference type="EMBL" id="QHT84706.1"/>
    </source>
</evidence>
<dbReference type="AlphaFoldDB" id="A0A6C0HX24"/>
<feature type="coiled-coil region" evidence="1">
    <location>
        <begin position="1"/>
        <end position="28"/>
    </location>
</feature>